<proteinExistence type="predicted"/>
<reference evidence="1" key="1">
    <citation type="submission" date="2020-10" db="EMBL/GenBank/DDBJ databases">
        <authorList>
            <person name="Gilroy R."/>
        </authorList>
    </citation>
    <scope>NUCLEOTIDE SEQUENCE</scope>
    <source>
        <strain evidence="1">17213</strain>
    </source>
</reference>
<protein>
    <submittedName>
        <fullName evidence="1">Uncharacterized protein</fullName>
    </submittedName>
</protein>
<dbReference type="AlphaFoldDB" id="A0A9D9D8F7"/>
<dbReference type="Proteomes" id="UP000823631">
    <property type="component" value="Unassembled WGS sequence"/>
</dbReference>
<organism evidence="1 2">
    <name type="scientific">Candidatus Avisuccinivibrio stercorigallinarum</name>
    <dbReference type="NCBI Taxonomy" id="2840704"/>
    <lineage>
        <taxon>Bacteria</taxon>
        <taxon>Pseudomonadati</taxon>
        <taxon>Pseudomonadota</taxon>
        <taxon>Gammaproteobacteria</taxon>
        <taxon>Aeromonadales</taxon>
        <taxon>Succinivibrionaceae</taxon>
        <taxon>Succinivibrionaceae incertae sedis</taxon>
        <taxon>Candidatus Avisuccinivibrio</taxon>
    </lineage>
</organism>
<evidence type="ECO:0000313" key="2">
    <source>
        <dbReference type="Proteomes" id="UP000823631"/>
    </source>
</evidence>
<gene>
    <name evidence="1" type="ORF">IAB19_00325</name>
</gene>
<sequence length="69" mass="7808">MIALPGSKDFFWLRQKRGALLQVEEQCKSPLMIKNQENQRKRRLHGSRLNILQSAEPAAAALVCGARHP</sequence>
<evidence type="ECO:0000313" key="1">
    <source>
        <dbReference type="EMBL" id="MBO8414815.1"/>
    </source>
</evidence>
<reference evidence="1" key="2">
    <citation type="journal article" date="2021" name="PeerJ">
        <title>Extensive microbial diversity within the chicken gut microbiome revealed by metagenomics and culture.</title>
        <authorList>
            <person name="Gilroy R."/>
            <person name="Ravi A."/>
            <person name="Getino M."/>
            <person name="Pursley I."/>
            <person name="Horton D.L."/>
            <person name="Alikhan N.F."/>
            <person name="Baker D."/>
            <person name="Gharbi K."/>
            <person name="Hall N."/>
            <person name="Watson M."/>
            <person name="Adriaenssens E.M."/>
            <person name="Foster-Nyarko E."/>
            <person name="Jarju S."/>
            <person name="Secka A."/>
            <person name="Antonio M."/>
            <person name="Oren A."/>
            <person name="Chaudhuri R.R."/>
            <person name="La Ragione R."/>
            <person name="Hildebrand F."/>
            <person name="Pallen M.J."/>
        </authorList>
    </citation>
    <scope>NUCLEOTIDE SEQUENCE</scope>
    <source>
        <strain evidence="1">17213</strain>
    </source>
</reference>
<name>A0A9D9D8F7_9GAMM</name>
<dbReference type="EMBL" id="JADINH010000004">
    <property type="protein sequence ID" value="MBO8414815.1"/>
    <property type="molecule type" value="Genomic_DNA"/>
</dbReference>
<comment type="caution">
    <text evidence="1">The sequence shown here is derived from an EMBL/GenBank/DDBJ whole genome shotgun (WGS) entry which is preliminary data.</text>
</comment>
<accession>A0A9D9D8F7</accession>